<evidence type="ECO:0000313" key="22">
    <source>
        <dbReference type="Proteomes" id="UP000796880"/>
    </source>
</evidence>
<dbReference type="SUPFAM" id="SSF52540">
    <property type="entry name" value="P-loop containing nucleoside triphosphate hydrolases"/>
    <property type="match status" value="2"/>
</dbReference>
<feature type="compositionally biased region" description="Polar residues" evidence="17">
    <location>
        <begin position="226"/>
        <end position="242"/>
    </location>
</feature>
<keyword evidence="10" id="KW-0156">Chromatin regulator</keyword>
<dbReference type="InterPro" id="IPR050628">
    <property type="entry name" value="SNF2_RAD54_helicase_TF"/>
</dbReference>
<dbReference type="GO" id="GO:0005524">
    <property type="term" value="F:ATP binding"/>
    <property type="evidence" value="ECO:0007669"/>
    <property type="project" value="UniProtKB-KW"/>
</dbReference>
<dbReference type="PROSITE" id="PS51192">
    <property type="entry name" value="HELICASE_ATP_BIND_1"/>
    <property type="match status" value="1"/>
</dbReference>
<dbReference type="CDD" id="cd18793">
    <property type="entry name" value="SF2_C_SNF"/>
    <property type="match status" value="1"/>
</dbReference>
<name>A0A8K0HT18_9ROSA</name>
<evidence type="ECO:0000256" key="16">
    <source>
        <dbReference type="PROSITE-ProRule" id="PRU00175"/>
    </source>
</evidence>
<dbReference type="InterPro" id="IPR000330">
    <property type="entry name" value="SNF2_N"/>
</dbReference>
<evidence type="ECO:0000259" key="18">
    <source>
        <dbReference type="PROSITE" id="PS50089"/>
    </source>
</evidence>
<accession>A0A8K0HT18</accession>
<evidence type="ECO:0000256" key="8">
    <source>
        <dbReference type="ARBA" id="ARBA00022833"/>
    </source>
</evidence>
<organism evidence="21 22">
    <name type="scientific">Rhamnella rubrinervis</name>
    <dbReference type="NCBI Taxonomy" id="2594499"/>
    <lineage>
        <taxon>Eukaryota</taxon>
        <taxon>Viridiplantae</taxon>
        <taxon>Streptophyta</taxon>
        <taxon>Embryophyta</taxon>
        <taxon>Tracheophyta</taxon>
        <taxon>Spermatophyta</taxon>
        <taxon>Magnoliopsida</taxon>
        <taxon>eudicotyledons</taxon>
        <taxon>Gunneridae</taxon>
        <taxon>Pentapetalae</taxon>
        <taxon>rosids</taxon>
        <taxon>fabids</taxon>
        <taxon>Rosales</taxon>
        <taxon>Rhamnaceae</taxon>
        <taxon>rhamnoid group</taxon>
        <taxon>Rhamneae</taxon>
        <taxon>Rhamnella</taxon>
    </lineage>
</organism>
<dbReference type="GO" id="GO:0003677">
    <property type="term" value="F:DNA binding"/>
    <property type="evidence" value="ECO:0007669"/>
    <property type="project" value="UniProtKB-KW"/>
</dbReference>
<feature type="region of interest" description="Disordered" evidence="17">
    <location>
        <begin position="348"/>
        <end position="377"/>
    </location>
</feature>
<dbReference type="OrthoDB" id="448448at2759"/>
<dbReference type="PANTHER" id="PTHR45626">
    <property type="entry name" value="TRANSCRIPTION TERMINATION FACTOR 2-RELATED"/>
    <property type="match status" value="1"/>
</dbReference>
<dbReference type="InterPro" id="IPR014001">
    <property type="entry name" value="Helicase_ATP-bd"/>
</dbReference>
<proteinExistence type="inferred from homology"/>
<keyword evidence="3" id="KW-0479">Metal-binding</keyword>
<evidence type="ECO:0000256" key="13">
    <source>
        <dbReference type="ARBA" id="ARBA00023158"/>
    </source>
</evidence>
<reference evidence="21" key="1">
    <citation type="submission" date="2020-03" db="EMBL/GenBank/DDBJ databases">
        <title>A high-quality chromosome-level genome assembly of a woody plant with both climbing and erect habits, Rhamnella rubrinervis.</title>
        <authorList>
            <person name="Lu Z."/>
            <person name="Yang Y."/>
            <person name="Zhu X."/>
            <person name="Sun Y."/>
        </authorList>
    </citation>
    <scope>NUCLEOTIDE SEQUENCE</scope>
    <source>
        <strain evidence="21">BYM</strain>
        <tissue evidence="21">Leaf</tissue>
    </source>
</reference>
<dbReference type="AlphaFoldDB" id="A0A8K0HT18"/>
<dbReference type="GO" id="GO:0080188">
    <property type="term" value="P:gene silencing by siRNA-directed DNA methylation"/>
    <property type="evidence" value="ECO:0007669"/>
    <property type="project" value="UniProtKB-ARBA"/>
</dbReference>
<feature type="region of interest" description="Disordered" evidence="17">
    <location>
        <begin position="525"/>
        <end position="578"/>
    </location>
</feature>
<evidence type="ECO:0000256" key="15">
    <source>
        <dbReference type="ARBA" id="ARBA00023242"/>
    </source>
</evidence>
<comment type="caution">
    <text evidence="21">The sequence shown here is derived from an EMBL/GenBank/DDBJ whole genome shotgun (WGS) entry which is preliminary data.</text>
</comment>
<dbReference type="SMART" id="SM00490">
    <property type="entry name" value="HELICc"/>
    <property type="match status" value="1"/>
</dbReference>
<keyword evidence="11" id="KW-0805">Transcription regulation</keyword>
<keyword evidence="15" id="KW-0539">Nucleus</keyword>
<evidence type="ECO:0000256" key="10">
    <source>
        <dbReference type="ARBA" id="ARBA00022853"/>
    </source>
</evidence>
<evidence type="ECO:0000256" key="14">
    <source>
        <dbReference type="ARBA" id="ARBA00023163"/>
    </source>
</evidence>
<evidence type="ECO:0000256" key="6">
    <source>
        <dbReference type="ARBA" id="ARBA00022801"/>
    </source>
</evidence>
<sequence length="1203" mass="133753">MDKLVEEVEKAKKEWDGMYFKVVEQIKAIEGYGKSAETEKKESLPRMNGLAQDGLFLLHSLQFKLDLLAPKLAKVEEVQYAKSLLEVWKNQSQSLRLSLRNANLQEKASMRKAAQEERIGLLKLPRTVTAAFKAGTIRQADFGPGAVENGINPAHLIENVAHRVEVPLERVMHDELRNRESHLTLTMVMNEHIEILSSDSDLEIEDARDNMRSANHRNLPRWASPPGTSSRSRGYAEQSGNAHSPKKSYASNGSLVNFNGHSDAKLLIHPGSSDVGASNRYTSRADNSKSYTENGNVYQPQSVKSRIANISGTEFEKISSHQALKRTLPSSLVPSAITKLNNSVDNISRGRSWDTYGSSQNPAGPSSISSNSYMRDHSGRVTDNELIMYENGTSRILPPSLMHGKFIPGTQFATSSDPAYRSGVSEENAAGSDERLIYQAALEDLNQPKLEANLPDGLLSVRLLRHQKIALAWMLQKETRSLHCLGGILADDQGLGKTISMIALIQMQKFLQSKSKSENSCNHKTEALNLDDDDDNASVSLDGVKKNEESDDIKSLKTEESNDVKPIPEVSTSTQTFSKRRPAAGTLVVCPASVLRQWARELDDKVGEEAKLQVLIYHGGSRTRDPVSLAKYDVVLTTYSIVTNEVPKQPLVDEDDGDEKSGEKYGLSSEFSISKKRKQTSSVSKKKKKGRKGNDDSSIDSDCGPLARVGWFRVILDEAQTIKNHRTQVARACCSLRAKRRWCLSGTPIQNAIDDLYSYFRFLKYDPYAVYKSFYNTIKVPISRNSIHGYKKLQAVLRAIMLRRTKGTLIDGDPIITLPPKTIHLTKVDFSAEERAFYTQLEADSRSQFKAYAAAGTVNQNYANILLMLLRLRQACDHPFLVKGYDSDFVGKDSAEMARRLPREMLINLLNLLETSLAICHVCNDPPEDPVATMCGHVFCYQCVSDYLTGDDNMCPATDCKEQVGSDVVFSKATLKRCIANDLDDSPVDSQLADNSIIVRQNEYSSSKIRALLEILLSHCKLNSEPYNQMGSNGNLPSATSKFPNGGPIKAIVFSQWTSMLDLIEMSLNQSCIQYRRLDGTMSLASRDRAVRDFNTDPEVTVMVMSLKAGNLGLNMVAACHVILLDLWWNPTTEDQAVDRAHRIGQTRPVTVTRLTIKDTVEDRILALQEEKRKMVASAFGEDHGGGSAARLTVDDLKYLFMV</sequence>
<dbReference type="InterPro" id="IPR038718">
    <property type="entry name" value="SNF2-like_sf"/>
</dbReference>
<feature type="region of interest" description="Disordered" evidence="17">
    <location>
        <begin position="269"/>
        <end position="300"/>
    </location>
</feature>
<evidence type="ECO:0000256" key="2">
    <source>
        <dbReference type="ARBA" id="ARBA00008438"/>
    </source>
</evidence>
<dbReference type="PROSITE" id="PS51194">
    <property type="entry name" value="HELICASE_CTER"/>
    <property type="match status" value="1"/>
</dbReference>
<gene>
    <name evidence="21" type="ORF">FNV43_RR02447</name>
</gene>
<dbReference type="SUPFAM" id="SSF57850">
    <property type="entry name" value="RING/U-box"/>
    <property type="match status" value="1"/>
</dbReference>
<keyword evidence="12" id="KW-0238">DNA-binding</keyword>
<dbReference type="SMART" id="SM00184">
    <property type="entry name" value="RING"/>
    <property type="match status" value="1"/>
</dbReference>
<evidence type="ECO:0000256" key="4">
    <source>
        <dbReference type="ARBA" id="ARBA00022741"/>
    </source>
</evidence>
<dbReference type="Gene3D" id="3.40.50.10810">
    <property type="entry name" value="Tandem AAA-ATPase domain"/>
    <property type="match status" value="3"/>
</dbReference>
<protein>
    <recommendedName>
        <fullName evidence="23">Helicase-like transcription factor CHR28</fullName>
    </recommendedName>
</protein>
<dbReference type="PROSITE" id="PS50089">
    <property type="entry name" value="ZF_RING_2"/>
    <property type="match status" value="1"/>
</dbReference>
<feature type="domain" description="Helicase ATP-binding" evidence="19">
    <location>
        <begin position="478"/>
        <end position="766"/>
    </location>
</feature>
<feature type="compositionally biased region" description="Basic and acidic residues" evidence="17">
    <location>
        <begin position="543"/>
        <end position="563"/>
    </location>
</feature>
<evidence type="ECO:0000256" key="7">
    <source>
        <dbReference type="ARBA" id="ARBA00022806"/>
    </source>
</evidence>
<feature type="compositionally biased region" description="Polar residues" evidence="17">
    <location>
        <begin position="355"/>
        <end position="373"/>
    </location>
</feature>
<feature type="compositionally biased region" description="Polar residues" evidence="17">
    <location>
        <begin position="275"/>
        <end position="300"/>
    </location>
</feature>
<keyword evidence="6" id="KW-0378">Hydrolase</keyword>
<keyword evidence="8" id="KW-0862">Zinc</keyword>
<dbReference type="InterPro" id="IPR018957">
    <property type="entry name" value="Znf_C3HC4_RING-type"/>
</dbReference>
<dbReference type="InterPro" id="IPR013083">
    <property type="entry name" value="Znf_RING/FYVE/PHD"/>
</dbReference>
<dbReference type="Gene3D" id="3.40.50.300">
    <property type="entry name" value="P-loop containing nucleotide triphosphate hydrolases"/>
    <property type="match status" value="1"/>
</dbReference>
<feature type="domain" description="Helicase C-terminal" evidence="20">
    <location>
        <begin position="1035"/>
        <end position="1198"/>
    </location>
</feature>
<feature type="region of interest" description="Disordered" evidence="17">
    <location>
        <begin position="212"/>
        <end position="254"/>
    </location>
</feature>
<evidence type="ECO:0000259" key="19">
    <source>
        <dbReference type="PROSITE" id="PS51192"/>
    </source>
</evidence>
<evidence type="ECO:0000256" key="5">
    <source>
        <dbReference type="ARBA" id="ARBA00022771"/>
    </source>
</evidence>
<dbReference type="GO" id="GO:0006281">
    <property type="term" value="P:DNA repair"/>
    <property type="evidence" value="ECO:0007669"/>
    <property type="project" value="TreeGrafter"/>
</dbReference>
<keyword evidence="9" id="KW-0067">ATP-binding</keyword>
<dbReference type="FunFam" id="3.40.50.10810:FF:000071">
    <property type="entry name" value="SNF2 domain-containing protein / helicase domain-containing protein / zinc finger protein-like protein"/>
    <property type="match status" value="1"/>
</dbReference>
<evidence type="ECO:0000313" key="21">
    <source>
        <dbReference type="EMBL" id="KAF3457788.1"/>
    </source>
</evidence>
<comment type="similarity">
    <text evidence="2">Belongs to the SNF2/RAD54 helicase family. RAD16 subfamily.</text>
</comment>
<dbReference type="Proteomes" id="UP000796880">
    <property type="component" value="Unassembled WGS sequence"/>
</dbReference>
<dbReference type="Pfam" id="PF00097">
    <property type="entry name" value="zf-C3HC4"/>
    <property type="match status" value="1"/>
</dbReference>
<keyword evidence="13" id="KW-0943">RNA-mediated gene silencing</keyword>
<dbReference type="SMART" id="SM00487">
    <property type="entry name" value="DEXDc"/>
    <property type="match status" value="1"/>
</dbReference>
<dbReference type="InterPro" id="IPR049730">
    <property type="entry name" value="SNF2/RAD54-like_C"/>
</dbReference>
<dbReference type="GO" id="GO:0005634">
    <property type="term" value="C:nucleus"/>
    <property type="evidence" value="ECO:0007669"/>
    <property type="project" value="UniProtKB-SubCell"/>
</dbReference>
<keyword evidence="22" id="KW-1185">Reference proteome</keyword>
<dbReference type="FunFam" id="3.40.50.10810:FF:000068">
    <property type="entry name" value="SNF2 domain-containing protein / helicase domain-containing protein / zinc finger protein-like protein"/>
    <property type="match status" value="1"/>
</dbReference>
<dbReference type="Pfam" id="PF00176">
    <property type="entry name" value="SNF2-rel_dom"/>
    <property type="match status" value="1"/>
</dbReference>
<feature type="domain" description="RING-type" evidence="18">
    <location>
        <begin position="920"/>
        <end position="956"/>
    </location>
</feature>
<evidence type="ECO:0000259" key="20">
    <source>
        <dbReference type="PROSITE" id="PS51194"/>
    </source>
</evidence>
<evidence type="ECO:0000256" key="3">
    <source>
        <dbReference type="ARBA" id="ARBA00022723"/>
    </source>
</evidence>
<keyword evidence="7" id="KW-0347">Helicase</keyword>
<dbReference type="InterPro" id="IPR017907">
    <property type="entry name" value="Znf_RING_CS"/>
</dbReference>
<dbReference type="GO" id="GO:0008094">
    <property type="term" value="F:ATP-dependent activity, acting on DNA"/>
    <property type="evidence" value="ECO:0007669"/>
    <property type="project" value="TreeGrafter"/>
</dbReference>
<dbReference type="Gene3D" id="3.30.40.10">
    <property type="entry name" value="Zinc/RING finger domain, C3HC4 (zinc finger)"/>
    <property type="match status" value="1"/>
</dbReference>
<evidence type="ECO:0000256" key="17">
    <source>
        <dbReference type="SAM" id="MobiDB-lite"/>
    </source>
</evidence>
<dbReference type="InterPro" id="IPR001841">
    <property type="entry name" value="Znf_RING"/>
</dbReference>
<keyword evidence="5 16" id="KW-0863">Zinc-finger</keyword>
<keyword evidence="14" id="KW-0804">Transcription</keyword>
<dbReference type="GO" id="GO:0016787">
    <property type="term" value="F:hydrolase activity"/>
    <property type="evidence" value="ECO:0007669"/>
    <property type="project" value="UniProtKB-KW"/>
</dbReference>
<dbReference type="InterPro" id="IPR027417">
    <property type="entry name" value="P-loop_NTPase"/>
</dbReference>
<dbReference type="GO" id="GO:0008270">
    <property type="term" value="F:zinc ion binding"/>
    <property type="evidence" value="ECO:0007669"/>
    <property type="project" value="UniProtKB-KW"/>
</dbReference>
<evidence type="ECO:0000256" key="9">
    <source>
        <dbReference type="ARBA" id="ARBA00022840"/>
    </source>
</evidence>
<dbReference type="Pfam" id="PF00271">
    <property type="entry name" value="Helicase_C"/>
    <property type="match status" value="1"/>
</dbReference>
<comment type="subcellular location">
    <subcellularLocation>
        <location evidence="1">Nucleus</location>
    </subcellularLocation>
</comment>
<dbReference type="PANTHER" id="PTHR45626:SF24">
    <property type="entry name" value="HELICASE-LIKE TRANSCRIPTION FACTOR CHR28-RELATED"/>
    <property type="match status" value="1"/>
</dbReference>
<dbReference type="EMBL" id="VOIH02000001">
    <property type="protein sequence ID" value="KAF3457788.1"/>
    <property type="molecule type" value="Genomic_DNA"/>
</dbReference>
<dbReference type="CDD" id="cd18008">
    <property type="entry name" value="DEXDc_SHPRH-like"/>
    <property type="match status" value="1"/>
</dbReference>
<dbReference type="GO" id="GO:0004386">
    <property type="term" value="F:helicase activity"/>
    <property type="evidence" value="ECO:0007669"/>
    <property type="project" value="UniProtKB-KW"/>
</dbReference>
<dbReference type="PROSITE" id="PS00518">
    <property type="entry name" value="ZF_RING_1"/>
    <property type="match status" value="1"/>
</dbReference>
<evidence type="ECO:0000256" key="1">
    <source>
        <dbReference type="ARBA" id="ARBA00004123"/>
    </source>
</evidence>
<evidence type="ECO:0000256" key="12">
    <source>
        <dbReference type="ARBA" id="ARBA00023125"/>
    </source>
</evidence>
<feature type="compositionally biased region" description="Basic residues" evidence="17">
    <location>
        <begin position="674"/>
        <end position="691"/>
    </location>
</feature>
<keyword evidence="4" id="KW-0547">Nucleotide-binding</keyword>
<feature type="region of interest" description="Disordered" evidence="17">
    <location>
        <begin position="671"/>
        <end position="700"/>
    </location>
</feature>
<evidence type="ECO:0008006" key="23">
    <source>
        <dbReference type="Google" id="ProtNLM"/>
    </source>
</evidence>
<evidence type="ECO:0000256" key="11">
    <source>
        <dbReference type="ARBA" id="ARBA00023015"/>
    </source>
</evidence>
<dbReference type="InterPro" id="IPR001650">
    <property type="entry name" value="Helicase_C-like"/>
</dbReference>